<evidence type="ECO:0000313" key="2">
    <source>
        <dbReference type="EMBL" id="CAG6655346.1"/>
    </source>
</evidence>
<dbReference type="EMBL" id="HBUF01181122">
    <property type="protein sequence ID" value="CAG6655345.1"/>
    <property type="molecule type" value="Transcribed_RNA"/>
</dbReference>
<name>A0A8D8RUR4_9HEMI</name>
<feature type="region of interest" description="Disordered" evidence="1">
    <location>
        <begin position="1"/>
        <end position="24"/>
    </location>
</feature>
<evidence type="ECO:0000256" key="1">
    <source>
        <dbReference type="SAM" id="MobiDB-lite"/>
    </source>
</evidence>
<proteinExistence type="predicted"/>
<dbReference type="EMBL" id="HBUF01591135">
    <property type="protein sequence ID" value="CAG6773426.1"/>
    <property type="molecule type" value="Transcribed_RNA"/>
</dbReference>
<protein>
    <submittedName>
        <fullName evidence="2">Uncharacterized protein</fullName>
    </submittedName>
</protein>
<dbReference type="AlphaFoldDB" id="A0A8D8RUR4"/>
<sequence length="111" mass="12502">MGARTAPKASKTSRSKTETGLTGDFGKPVMRGTWWLRKMRVLLLVLRTSSLQARPGILSARSDALCLWHHTLPSRYHRPARLRQSLRSEPVGTLATPSDELDWLVHNCPTR</sequence>
<dbReference type="EMBL" id="HBUF01591136">
    <property type="protein sequence ID" value="CAG6773427.1"/>
    <property type="molecule type" value="Transcribed_RNA"/>
</dbReference>
<accession>A0A8D8RUR4</accession>
<dbReference type="EMBL" id="HBUF01364774">
    <property type="protein sequence ID" value="CAG6722952.1"/>
    <property type="molecule type" value="Transcribed_RNA"/>
</dbReference>
<organism evidence="2">
    <name type="scientific">Cacopsylla melanoneura</name>
    <dbReference type="NCBI Taxonomy" id="428564"/>
    <lineage>
        <taxon>Eukaryota</taxon>
        <taxon>Metazoa</taxon>
        <taxon>Ecdysozoa</taxon>
        <taxon>Arthropoda</taxon>
        <taxon>Hexapoda</taxon>
        <taxon>Insecta</taxon>
        <taxon>Pterygota</taxon>
        <taxon>Neoptera</taxon>
        <taxon>Paraneoptera</taxon>
        <taxon>Hemiptera</taxon>
        <taxon>Sternorrhyncha</taxon>
        <taxon>Psylloidea</taxon>
        <taxon>Psyllidae</taxon>
        <taxon>Psyllinae</taxon>
        <taxon>Cacopsylla</taxon>
    </lineage>
</organism>
<dbReference type="EMBL" id="HBUF01181123">
    <property type="protein sequence ID" value="CAG6655346.1"/>
    <property type="molecule type" value="Transcribed_RNA"/>
</dbReference>
<reference evidence="2" key="1">
    <citation type="submission" date="2021-05" db="EMBL/GenBank/DDBJ databases">
        <authorList>
            <person name="Alioto T."/>
            <person name="Alioto T."/>
            <person name="Gomez Garrido J."/>
        </authorList>
    </citation>
    <scope>NUCLEOTIDE SEQUENCE</scope>
</reference>
<dbReference type="EMBL" id="HBUF01002450">
    <property type="protein sequence ID" value="CAG6606176.1"/>
    <property type="molecule type" value="Transcribed_RNA"/>
</dbReference>